<evidence type="ECO:0008006" key="3">
    <source>
        <dbReference type="Google" id="ProtNLM"/>
    </source>
</evidence>
<protein>
    <recommendedName>
        <fullName evidence="3">DUF1990 domain-containing protein</fullName>
    </recommendedName>
</protein>
<reference evidence="2" key="1">
    <citation type="journal article" date="2019" name="Int. J. Syst. Evol. Microbiol.">
        <title>The Global Catalogue of Microorganisms (GCM) 10K type strain sequencing project: providing services to taxonomists for standard genome sequencing and annotation.</title>
        <authorList>
            <consortium name="The Broad Institute Genomics Platform"/>
            <consortium name="The Broad Institute Genome Sequencing Center for Infectious Disease"/>
            <person name="Wu L."/>
            <person name="Ma J."/>
        </authorList>
    </citation>
    <scope>NUCLEOTIDE SEQUENCE [LARGE SCALE GENOMIC DNA]</scope>
    <source>
        <strain evidence="2">CCM 7132</strain>
    </source>
</reference>
<dbReference type="EMBL" id="BMCH01000002">
    <property type="protein sequence ID" value="GGC25906.1"/>
    <property type="molecule type" value="Genomic_DNA"/>
</dbReference>
<comment type="caution">
    <text evidence="1">The sequence shown here is derived from an EMBL/GenBank/DDBJ whole genome shotgun (WGS) entry which is preliminary data.</text>
</comment>
<gene>
    <name evidence="1" type="ORF">GCM10007207_09090</name>
</gene>
<evidence type="ECO:0000313" key="2">
    <source>
        <dbReference type="Proteomes" id="UP000637769"/>
    </source>
</evidence>
<keyword evidence="2" id="KW-1185">Reference proteome</keyword>
<organism evidence="1 2">
    <name type="scientific">Asaia siamensis</name>
    <dbReference type="NCBI Taxonomy" id="110479"/>
    <lineage>
        <taxon>Bacteria</taxon>
        <taxon>Pseudomonadati</taxon>
        <taxon>Pseudomonadota</taxon>
        <taxon>Alphaproteobacteria</taxon>
        <taxon>Acetobacterales</taxon>
        <taxon>Acetobacteraceae</taxon>
        <taxon>Asaia</taxon>
    </lineage>
</organism>
<evidence type="ECO:0000313" key="1">
    <source>
        <dbReference type="EMBL" id="GGC25906.1"/>
    </source>
</evidence>
<dbReference type="Proteomes" id="UP000637769">
    <property type="component" value="Unassembled WGS sequence"/>
</dbReference>
<name>A0ABQ1LKU4_9PROT</name>
<sequence length="191" mass="21451">MPDINMKAVSRMVEMPLFEPVHFQECHSRVIHASAGACLDAVEAFTVEQDPLIRFCLGVRDLPGRMILGQAAHRFSMKSFVFLGRIGDVSLAYGLAGSFWRWDYGLDQQAAQGASFWAGDGPSCRLLLTFETDFISDDQIRLLTRTRISCPDSAMRSRMAAYWMAIRPVSGLIRRRLLARVAHYATKQGAY</sequence>
<accession>A0ABQ1LKU4</accession>
<proteinExistence type="predicted"/>